<reference evidence="1" key="1">
    <citation type="journal article" date="2019" name="bioRxiv">
        <title>The Genome of the Zebra Mussel, Dreissena polymorpha: A Resource for Invasive Species Research.</title>
        <authorList>
            <person name="McCartney M.A."/>
            <person name="Auch B."/>
            <person name="Kono T."/>
            <person name="Mallez S."/>
            <person name="Zhang Y."/>
            <person name="Obille A."/>
            <person name="Becker A."/>
            <person name="Abrahante J.E."/>
            <person name="Garbe J."/>
            <person name="Badalamenti J.P."/>
            <person name="Herman A."/>
            <person name="Mangelson H."/>
            <person name="Liachko I."/>
            <person name="Sullivan S."/>
            <person name="Sone E.D."/>
            <person name="Koren S."/>
            <person name="Silverstein K.A.T."/>
            <person name="Beckman K.B."/>
            <person name="Gohl D.M."/>
        </authorList>
    </citation>
    <scope>NUCLEOTIDE SEQUENCE</scope>
    <source>
        <strain evidence="1">Duluth1</strain>
        <tissue evidence="1">Whole animal</tissue>
    </source>
</reference>
<organism evidence="1 2">
    <name type="scientific">Dreissena polymorpha</name>
    <name type="common">Zebra mussel</name>
    <name type="synonym">Mytilus polymorpha</name>
    <dbReference type="NCBI Taxonomy" id="45954"/>
    <lineage>
        <taxon>Eukaryota</taxon>
        <taxon>Metazoa</taxon>
        <taxon>Spiralia</taxon>
        <taxon>Lophotrochozoa</taxon>
        <taxon>Mollusca</taxon>
        <taxon>Bivalvia</taxon>
        <taxon>Autobranchia</taxon>
        <taxon>Heteroconchia</taxon>
        <taxon>Euheterodonta</taxon>
        <taxon>Imparidentia</taxon>
        <taxon>Neoheterodontei</taxon>
        <taxon>Myida</taxon>
        <taxon>Dreissenoidea</taxon>
        <taxon>Dreissenidae</taxon>
        <taxon>Dreissena</taxon>
    </lineage>
</organism>
<name>A0A9D4K344_DREPO</name>
<gene>
    <name evidence="1" type="ORF">DPMN_104675</name>
</gene>
<comment type="caution">
    <text evidence="1">The sequence shown here is derived from an EMBL/GenBank/DDBJ whole genome shotgun (WGS) entry which is preliminary data.</text>
</comment>
<evidence type="ECO:0000313" key="2">
    <source>
        <dbReference type="Proteomes" id="UP000828390"/>
    </source>
</evidence>
<evidence type="ECO:0000313" key="1">
    <source>
        <dbReference type="EMBL" id="KAH3831408.1"/>
    </source>
</evidence>
<keyword evidence="2" id="KW-1185">Reference proteome</keyword>
<sequence>MSVNKKTASFIWGPIHEDLIQNVASRVLTRKTDTPLAAMFLQLARTIFNLDRDIIHANTKNVTSVVDHIKKTALPPGGHVFQLNITIFELCWNMIRTNVLTMFNYSFIKRTAATLGSHVFQQTRTIFKLGPDIIQTNIVSNLHEDWSITRFHYSHIKKTGLPPGDKKIAFPLDWTNKSTALRGVSIVVCQTSKVFTRLHNSHTMKTAPPPGGHNRPEPFPNLAMLSQEQMFRLNVRKMKAKN</sequence>
<protein>
    <submittedName>
        <fullName evidence="1">Uncharacterized protein</fullName>
    </submittedName>
</protein>
<reference evidence="1" key="2">
    <citation type="submission" date="2020-11" db="EMBL/GenBank/DDBJ databases">
        <authorList>
            <person name="McCartney M.A."/>
            <person name="Auch B."/>
            <person name="Kono T."/>
            <person name="Mallez S."/>
            <person name="Becker A."/>
            <person name="Gohl D.M."/>
            <person name="Silverstein K.A.T."/>
            <person name="Koren S."/>
            <person name="Bechman K.B."/>
            <person name="Herman A."/>
            <person name="Abrahante J.E."/>
            <person name="Garbe J."/>
        </authorList>
    </citation>
    <scope>NUCLEOTIDE SEQUENCE</scope>
    <source>
        <strain evidence="1">Duluth1</strain>
        <tissue evidence="1">Whole animal</tissue>
    </source>
</reference>
<dbReference type="EMBL" id="JAIWYP010000004">
    <property type="protein sequence ID" value="KAH3831408.1"/>
    <property type="molecule type" value="Genomic_DNA"/>
</dbReference>
<proteinExistence type="predicted"/>
<dbReference type="AlphaFoldDB" id="A0A9D4K344"/>
<accession>A0A9D4K344</accession>
<dbReference type="Proteomes" id="UP000828390">
    <property type="component" value="Unassembled WGS sequence"/>
</dbReference>